<gene>
    <name evidence="3" type="ORF">GCM10025883_43710</name>
</gene>
<evidence type="ECO:0000256" key="2">
    <source>
        <dbReference type="SAM" id="SignalP"/>
    </source>
</evidence>
<feature type="signal peptide" evidence="2">
    <location>
        <begin position="1"/>
        <end position="17"/>
    </location>
</feature>
<feature type="compositionally biased region" description="Gly residues" evidence="1">
    <location>
        <begin position="40"/>
        <end position="52"/>
    </location>
</feature>
<dbReference type="PROSITE" id="PS51257">
    <property type="entry name" value="PROKAR_LIPOPROTEIN"/>
    <property type="match status" value="1"/>
</dbReference>
<evidence type="ECO:0000313" key="3">
    <source>
        <dbReference type="EMBL" id="GMA42326.1"/>
    </source>
</evidence>
<dbReference type="Gene3D" id="2.60.40.3700">
    <property type="match status" value="1"/>
</dbReference>
<dbReference type="InterPro" id="IPR047808">
    <property type="entry name" value="CueP-like"/>
</dbReference>
<keyword evidence="4" id="KW-1185">Reference proteome</keyword>
<feature type="chain" id="PRO_5046378630" description="Lipoprotein" evidence="2">
    <location>
        <begin position="18"/>
        <end position="227"/>
    </location>
</feature>
<comment type="caution">
    <text evidence="3">The sequence shown here is derived from an EMBL/GenBank/DDBJ whole genome shotgun (WGS) entry which is preliminary data.</text>
</comment>
<dbReference type="RefSeq" id="WP_284305762.1">
    <property type="nucleotide sequence ID" value="NZ_BSUO01000001.1"/>
</dbReference>
<dbReference type="EMBL" id="BSUO01000001">
    <property type="protein sequence ID" value="GMA42326.1"/>
    <property type="molecule type" value="Genomic_DNA"/>
</dbReference>
<accession>A0ABQ6IXM4</accession>
<name>A0ABQ6IXM4_9MICO</name>
<dbReference type="NCBIfam" id="NF038094">
    <property type="entry name" value="CueP_fam"/>
    <property type="match status" value="1"/>
</dbReference>
<protein>
    <recommendedName>
        <fullName evidence="5">Lipoprotein</fullName>
    </recommendedName>
</protein>
<dbReference type="Proteomes" id="UP001157126">
    <property type="component" value="Unassembled WGS sequence"/>
</dbReference>
<keyword evidence="2" id="KW-0732">Signal</keyword>
<evidence type="ECO:0008006" key="5">
    <source>
        <dbReference type="Google" id="ProtNLM"/>
    </source>
</evidence>
<evidence type="ECO:0000256" key="1">
    <source>
        <dbReference type="SAM" id="MobiDB-lite"/>
    </source>
</evidence>
<feature type="region of interest" description="Disordered" evidence="1">
    <location>
        <begin position="21"/>
        <end position="53"/>
    </location>
</feature>
<dbReference type="Pfam" id="PF21172">
    <property type="entry name" value="CueP"/>
    <property type="match status" value="1"/>
</dbReference>
<reference evidence="4" key="1">
    <citation type="journal article" date="2019" name="Int. J. Syst. Evol. Microbiol.">
        <title>The Global Catalogue of Microorganisms (GCM) 10K type strain sequencing project: providing services to taxonomists for standard genome sequencing and annotation.</title>
        <authorList>
            <consortium name="The Broad Institute Genomics Platform"/>
            <consortium name="The Broad Institute Genome Sequencing Center for Infectious Disease"/>
            <person name="Wu L."/>
            <person name="Ma J."/>
        </authorList>
    </citation>
    <scope>NUCLEOTIDE SEQUENCE [LARGE SCALE GENOMIC DNA]</scope>
    <source>
        <strain evidence="4">NBRC 113072</strain>
    </source>
</reference>
<organism evidence="3 4">
    <name type="scientific">Mobilicoccus caccae</name>
    <dbReference type="NCBI Taxonomy" id="1859295"/>
    <lineage>
        <taxon>Bacteria</taxon>
        <taxon>Bacillati</taxon>
        <taxon>Actinomycetota</taxon>
        <taxon>Actinomycetes</taxon>
        <taxon>Micrococcales</taxon>
        <taxon>Dermatophilaceae</taxon>
        <taxon>Mobilicoccus</taxon>
    </lineage>
</organism>
<proteinExistence type="predicted"/>
<sequence length="227" mass="23527">MKTRVLPLALAVALSLAACGSGGETQAGSPAPQGAATSQHGGGSGATGGAGGEVIDTVKTETAAAPKVENAMLEKYGISGRSVVELVDFMDETNEHRGSGLNGSVRADHLLLKDEQTGQEQAVPVPDGLFYVSVAPYAGRTHECFNHSLTGCVGEFAGTQMQAKVVTDDGTVLHDGPVTTFENGFVGFWLPRDVKGTMSFTYDGKSVEAPFATDEKSPTCITTMQLT</sequence>
<evidence type="ECO:0000313" key="4">
    <source>
        <dbReference type="Proteomes" id="UP001157126"/>
    </source>
</evidence>